<comment type="subcellular location">
    <subcellularLocation>
        <location evidence="1">Membrane</location>
        <topology evidence="1">Multi-pass membrane protein</topology>
    </subcellularLocation>
</comment>
<dbReference type="InterPro" id="IPR051633">
    <property type="entry name" value="AceTr"/>
</dbReference>
<accession>A0A162TDU2</accession>
<protein>
    <submittedName>
        <fullName evidence="8">Uncharacterized protein</fullName>
    </submittedName>
</protein>
<feature type="transmembrane region" description="Helical" evidence="7">
    <location>
        <begin position="89"/>
        <end position="109"/>
    </location>
</feature>
<evidence type="ECO:0000313" key="9">
    <source>
        <dbReference type="Proteomes" id="UP000077315"/>
    </source>
</evidence>
<evidence type="ECO:0000256" key="4">
    <source>
        <dbReference type="ARBA" id="ARBA00022989"/>
    </source>
</evidence>
<dbReference type="Pfam" id="PF01184">
    <property type="entry name" value="Gpr1_Fun34_YaaH"/>
    <property type="match status" value="1"/>
</dbReference>
<feature type="region of interest" description="Disordered" evidence="6">
    <location>
        <begin position="52"/>
        <end position="79"/>
    </location>
</feature>
<evidence type="ECO:0000256" key="7">
    <source>
        <dbReference type="SAM" id="Phobius"/>
    </source>
</evidence>
<feature type="transmembrane region" description="Helical" evidence="7">
    <location>
        <begin position="189"/>
        <end position="207"/>
    </location>
</feature>
<name>A0A162TDU2_PHYB8</name>
<dbReference type="NCBIfam" id="NF038013">
    <property type="entry name" value="AceTr_1"/>
    <property type="match status" value="1"/>
</dbReference>
<keyword evidence="3 7" id="KW-0812">Transmembrane</keyword>
<dbReference type="AlphaFoldDB" id="A0A162TDU2"/>
<feature type="transmembrane region" description="Helical" evidence="7">
    <location>
        <begin position="240"/>
        <end position="258"/>
    </location>
</feature>
<keyword evidence="5 7" id="KW-0472">Membrane</keyword>
<dbReference type="GO" id="GO:0015123">
    <property type="term" value="F:acetate transmembrane transporter activity"/>
    <property type="evidence" value="ECO:0007669"/>
    <property type="project" value="TreeGrafter"/>
</dbReference>
<reference evidence="9" key="1">
    <citation type="submission" date="2015-06" db="EMBL/GenBank/DDBJ databases">
        <title>Expansion of signal transduction pathways in fungi by whole-genome duplication.</title>
        <authorList>
            <consortium name="DOE Joint Genome Institute"/>
            <person name="Corrochano L.M."/>
            <person name="Kuo A."/>
            <person name="Marcet-Houben M."/>
            <person name="Polaino S."/>
            <person name="Salamov A."/>
            <person name="Villalobos J.M."/>
            <person name="Alvarez M.I."/>
            <person name="Avalos J."/>
            <person name="Benito E.P."/>
            <person name="Benoit I."/>
            <person name="Burger G."/>
            <person name="Camino L.P."/>
            <person name="Canovas D."/>
            <person name="Cerda-Olmedo E."/>
            <person name="Cheng J.-F."/>
            <person name="Dominguez A."/>
            <person name="Elias M."/>
            <person name="Eslava A.P."/>
            <person name="Glaser F."/>
            <person name="Grimwood J."/>
            <person name="Gutierrez G."/>
            <person name="Heitman J."/>
            <person name="Henrissat B."/>
            <person name="Iturriaga E.A."/>
            <person name="Lang B.F."/>
            <person name="Lavin J.L."/>
            <person name="Lee S."/>
            <person name="Li W."/>
            <person name="Lindquist E."/>
            <person name="Lopez-Garcia S."/>
            <person name="Luque E.M."/>
            <person name="Marcos A.T."/>
            <person name="Martin J."/>
            <person name="McCluskey K."/>
            <person name="Medina H.R."/>
            <person name="Miralles-Duran A."/>
            <person name="Miyazaki A."/>
            <person name="Munoz-Torres E."/>
            <person name="Oguiza J.A."/>
            <person name="Ohm R."/>
            <person name="Olmedo M."/>
            <person name="Orejas M."/>
            <person name="Ortiz-Castellanos L."/>
            <person name="Pisabarro A.G."/>
            <person name="Rodriguez-Romero J."/>
            <person name="Ruiz-Herrera J."/>
            <person name="Ruiz-Vazquez R."/>
            <person name="Sanz C."/>
            <person name="Schackwitz W."/>
            <person name="Schmutz J."/>
            <person name="Shahriari M."/>
            <person name="Shelest E."/>
            <person name="Silva-Franco F."/>
            <person name="Soanes D."/>
            <person name="Syed K."/>
            <person name="Tagua V.G."/>
            <person name="Talbot N.J."/>
            <person name="Thon M."/>
            <person name="De vries R.P."/>
            <person name="Wiebenga A."/>
            <person name="Yadav J.S."/>
            <person name="Braun E.L."/>
            <person name="Baker S."/>
            <person name="Garre V."/>
            <person name="Horwitz B."/>
            <person name="Torres-Martinez S."/>
            <person name="Idnurm A."/>
            <person name="Herrera-Estrella A."/>
            <person name="Gabaldon T."/>
            <person name="Grigoriev I.V."/>
        </authorList>
    </citation>
    <scope>NUCLEOTIDE SEQUENCE [LARGE SCALE GENOMIC DNA]</scope>
    <source>
        <strain evidence="9">NRRL 1555(-)</strain>
    </source>
</reference>
<gene>
    <name evidence="8" type="ORF">PHYBLDRAFT_173719</name>
</gene>
<dbReference type="OrthoDB" id="3648309at2759"/>
<evidence type="ECO:0000256" key="6">
    <source>
        <dbReference type="SAM" id="MobiDB-lite"/>
    </source>
</evidence>
<keyword evidence="9" id="KW-1185">Reference proteome</keyword>
<dbReference type="VEuPathDB" id="FungiDB:PHYBLDRAFT_173719"/>
<sequence length="280" mass="31166">MSSPDDHFIIPQVTSENTLFEFKDKKPSRQASNENMDPEYFLHRANRFDSYDEEKDANPTHASHPNGYQPVTSVYPTGDPRGPAGDCHMGNFGALAILSFAVVTSLLATNNLFLPDKPNNIIFPTALVFGGFAQVVAGFMCFFRGKTFNGTLFVSYGSFWLGNGMMMHPGLHTAYDAYTDKHDLDIANAYYHFVWAIYTILNVGISMKVRGGNFLLTFNLFFVFCTLFLEGFFYTTGHIVILRISGVTAYLAAIGAFYSGVVDILEEQGVELPIGVYKKK</sequence>
<dbReference type="Proteomes" id="UP000077315">
    <property type="component" value="Unassembled WGS sequence"/>
</dbReference>
<dbReference type="PANTHER" id="PTHR31123:SF1">
    <property type="entry name" value="ACCUMULATION OF DYADS PROTEIN 2-RELATED"/>
    <property type="match status" value="1"/>
</dbReference>
<dbReference type="EMBL" id="KV440997">
    <property type="protein sequence ID" value="OAD67802.1"/>
    <property type="molecule type" value="Genomic_DNA"/>
</dbReference>
<dbReference type="PANTHER" id="PTHR31123">
    <property type="entry name" value="ACCUMULATION OF DYADS PROTEIN 2-RELATED"/>
    <property type="match status" value="1"/>
</dbReference>
<proteinExistence type="inferred from homology"/>
<dbReference type="GeneID" id="28997999"/>
<evidence type="ECO:0000256" key="1">
    <source>
        <dbReference type="ARBA" id="ARBA00004141"/>
    </source>
</evidence>
<feature type="transmembrane region" description="Helical" evidence="7">
    <location>
        <begin position="121"/>
        <end position="143"/>
    </location>
</feature>
<evidence type="ECO:0000256" key="2">
    <source>
        <dbReference type="ARBA" id="ARBA00005587"/>
    </source>
</evidence>
<organism evidence="8 9">
    <name type="scientific">Phycomyces blakesleeanus (strain ATCC 8743b / DSM 1359 / FGSC 10004 / NBRC 33097 / NRRL 1555)</name>
    <dbReference type="NCBI Taxonomy" id="763407"/>
    <lineage>
        <taxon>Eukaryota</taxon>
        <taxon>Fungi</taxon>
        <taxon>Fungi incertae sedis</taxon>
        <taxon>Mucoromycota</taxon>
        <taxon>Mucoromycotina</taxon>
        <taxon>Mucoromycetes</taxon>
        <taxon>Mucorales</taxon>
        <taxon>Phycomycetaceae</taxon>
        <taxon>Phycomyces</taxon>
    </lineage>
</organism>
<dbReference type="InterPro" id="IPR000791">
    <property type="entry name" value="Gpr1/Fun34/SatP-like"/>
</dbReference>
<evidence type="ECO:0000256" key="3">
    <source>
        <dbReference type="ARBA" id="ARBA00022692"/>
    </source>
</evidence>
<feature type="transmembrane region" description="Helical" evidence="7">
    <location>
        <begin position="214"/>
        <end position="234"/>
    </location>
</feature>
<keyword evidence="4 7" id="KW-1133">Transmembrane helix</keyword>
<dbReference type="GO" id="GO:0005886">
    <property type="term" value="C:plasma membrane"/>
    <property type="evidence" value="ECO:0007669"/>
    <property type="project" value="TreeGrafter"/>
</dbReference>
<comment type="similarity">
    <text evidence="2">Belongs to the acetate uptake transporter (AceTr) (TC 2.A.96) family.</text>
</comment>
<feature type="region of interest" description="Disordered" evidence="6">
    <location>
        <begin position="19"/>
        <end position="39"/>
    </location>
</feature>
<evidence type="ECO:0000313" key="8">
    <source>
        <dbReference type="EMBL" id="OAD67802.1"/>
    </source>
</evidence>
<dbReference type="InParanoid" id="A0A162TDU2"/>
<dbReference type="RefSeq" id="XP_018285842.1">
    <property type="nucleotide sequence ID" value="XM_018437093.1"/>
</dbReference>
<evidence type="ECO:0000256" key="5">
    <source>
        <dbReference type="ARBA" id="ARBA00023136"/>
    </source>
</evidence>